<sequence>MKNTVNVSSLENGKIKMIHKKSGDIIKKDDIILELETGESNQEQIEWDKQLQQSKLKLNILDRYIESIKKKENLLKNEEAEQIYFLKINSYLENLNSNQKEIDLLTRSIEKNIQEKNRLLSESNNKKLLIAEKYAKEHTGKQQSLNQLLSQRDSLVVRLQQDNDESIQMEIQNKNKDILDLEAEMNSMQSSQQLDLQNEQSEVSRLFHSIDTDIQQLELKRNELTKSDDFNQLIREADEKKEALIEKIDALDEKLKVKKELKEQSLIRANNAGLLHYFEELKQGDAIQQQQKIGFIFTETNQTASKFIDAFIAEEDRNKVNTTDEVKIYLNGVNANKFKFITGKIEAISNSLKKDDLSGGLFYSLKISLNQDYLKNEKEIIQLKQSMPTISYIVYEKESLLDWFLKQLNFQQG</sequence>
<proteinExistence type="inferred from homology"/>
<organism evidence="8 9">
    <name type="scientific">Enterococcus quebecensis</name>
    <dbReference type="NCBI Taxonomy" id="903983"/>
    <lineage>
        <taxon>Bacteria</taxon>
        <taxon>Bacillati</taxon>
        <taxon>Bacillota</taxon>
        <taxon>Bacilli</taxon>
        <taxon>Lactobacillales</taxon>
        <taxon>Enterococcaceae</taxon>
        <taxon>Enterococcus</taxon>
    </lineage>
</organism>
<evidence type="ECO:0000256" key="1">
    <source>
        <dbReference type="ARBA" id="ARBA00004167"/>
    </source>
</evidence>
<evidence type="ECO:0000256" key="5">
    <source>
        <dbReference type="ARBA" id="ARBA00023136"/>
    </source>
</evidence>
<evidence type="ECO:0000313" key="8">
    <source>
        <dbReference type="EMBL" id="OEG15910.1"/>
    </source>
</evidence>
<keyword evidence="9" id="KW-1185">Reference proteome</keyword>
<dbReference type="GO" id="GO:0016020">
    <property type="term" value="C:membrane"/>
    <property type="evidence" value="ECO:0007669"/>
    <property type="project" value="UniProtKB-SubCell"/>
</dbReference>
<evidence type="ECO:0000256" key="2">
    <source>
        <dbReference type="ARBA" id="ARBA00009477"/>
    </source>
</evidence>
<feature type="domain" description="AprE-like beta-barrel" evidence="7">
    <location>
        <begin position="308"/>
        <end position="394"/>
    </location>
</feature>
<gene>
    <name evidence="8" type="ORF">BCR23_07110</name>
</gene>
<dbReference type="EMBL" id="MIKB01000014">
    <property type="protein sequence ID" value="OEG15910.1"/>
    <property type="molecule type" value="Genomic_DNA"/>
</dbReference>
<evidence type="ECO:0000256" key="6">
    <source>
        <dbReference type="SAM" id="Coils"/>
    </source>
</evidence>
<keyword evidence="3" id="KW-0812">Transmembrane</keyword>
<evidence type="ECO:0000313" key="9">
    <source>
        <dbReference type="Proteomes" id="UP000094764"/>
    </source>
</evidence>
<dbReference type="Proteomes" id="UP000094764">
    <property type="component" value="Unassembled WGS sequence"/>
</dbReference>
<evidence type="ECO:0000259" key="7">
    <source>
        <dbReference type="Pfam" id="PF26002"/>
    </source>
</evidence>
<dbReference type="InterPro" id="IPR058982">
    <property type="entry name" value="Beta-barrel_AprE"/>
</dbReference>
<dbReference type="InterPro" id="IPR050739">
    <property type="entry name" value="MFP"/>
</dbReference>
<comment type="caution">
    <text evidence="8">The sequence shown here is derived from an EMBL/GenBank/DDBJ whole genome shotgun (WGS) entry which is preliminary data.</text>
</comment>
<keyword evidence="5" id="KW-0472">Membrane</keyword>
<protein>
    <recommendedName>
        <fullName evidence="7">AprE-like beta-barrel domain-containing protein</fullName>
    </recommendedName>
</protein>
<dbReference type="PANTHER" id="PTHR30386">
    <property type="entry name" value="MEMBRANE FUSION SUBUNIT OF EMRAB-TOLC MULTIDRUG EFFLUX PUMP"/>
    <property type="match status" value="1"/>
</dbReference>
<comment type="subcellular location">
    <subcellularLocation>
        <location evidence="1">Membrane</location>
        <topology evidence="1">Single-pass membrane protein</topology>
    </subcellularLocation>
</comment>
<evidence type="ECO:0000256" key="3">
    <source>
        <dbReference type="ARBA" id="ARBA00022692"/>
    </source>
</evidence>
<dbReference type="STRING" id="903983.BCR23_07110"/>
<dbReference type="PANTHER" id="PTHR30386:SF26">
    <property type="entry name" value="TRANSPORT PROTEIN COMB"/>
    <property type="match status" value="1"/>
</dbReference>
<feature type="coiled-coil region" evidence="6">
    <location>
        <begin position="227"/>
        <end position="261"/>
    </location>
</feature>
<accession>A0A1E5GUC2</accession>
<dbReference type="AlphaFoldDB" id="A0A1E5GUC2"/>
<name>A0A1E5GUC2_9ENTE</name>
<dbReference type="Pfam" id="PF26002">
    <property type="entry name" value="Beta-barrel_AprE"/>
    <property type="match status" value="1"/>
</dbReference>
<comment type="similarity">
    <text evidence="2">Belongs to the membrane fusion protein (MFP) (TC 8.A.1) family.</text>
</comment>
<evidence type="ECO:0000256" key="4">
    <source>
        <dbReference type="ARBA" id="ARBA00022989"/>
    </source>
</evidence>
<keyword evidence="6" id="KW-0175">Coiled coil</keyword>
<reference evidence="9" key="1">
    <citation type="submission" date="2016-09" db="EMBL/GenBank/DDBJ databases">
        <authorList>
            <person name="Gulvik C.A."/>
        </authorList>
    </citation>
    <scope>NUCLEOTIDE SEQUENCE [LARGE SCALE GENOMIC DNA]</scope>
    <source>
        <strain evidence="9">LMG 26306</strain>
    </source>
</reference>
<keyword evidence="4" id="KW-1133">Transmembrane helix</keyword>